<dbReference type="AlphaFoldDB" id="A0A9Q1AUI4"/>
<feature type="compositionally biased region" description="Polar residues" evidence="4">
    <location>
        <begin position="206"/>
        <end position="216"/>
    </location>
</feature>
<evidence type="ECO:0000259" key="6">
    <source>
        <dbReference type="PROSITE" id="PS50106"/>
    </source>
</evidence>
<accession>A0A9Q1AUI4</accession>
<reference evidence="7" key="1">
    <citation type="journal article" date="2023" name="DNA Res.">
        <title>Chromosome-level genome assembly of Phrynocephalus forsythii using third-generation DNA sequencing and Hi-C analysis.</title>
        <authorList>
            <person name="Qi Y."/>
            <person name="Zhao W."/>
            <person name="Zhao Y."/>
            <person name="Niu C."/>
            <person name="Cao S."/>
            <person name="Zhang Y."/>
        </authorList>
    </citation>
    <scope>NUCLEOTIDE SEQUENCE</scope>
    <source>
        <tissue evidence="7">Muscle</tissue>
    </source>
</reference>
<sequence>MANRKCQSVAAGMSDHRSRACPVSSPGRESEKEEDDTLPREDYAEKETDAMPVRPGSPTPPEHERNNNSGDGDSSSDYVNNTSEEEEEEDYDEGLPEEEEGVTYYIRYCPEDDSYLEGMECNGEDYVDHEEHPLETDECQEAVEEGEWAGGQIQRRAEPGAMEAVGYRDGCVQALEGEVACLEIQDQAVHIQYCQASEEGYYSPEANGNSRRTSPYHSGKDEADPEEAEEDIDQIVAEIKMSMSMTSINSASEMSPEHAGTGKGPSSDYGEACPKGDSGHGADRHLGRPQSLNIPPASRQVGDVPRGFKAKSRTPEERQTSWALEQVCNGLEQPRKPQRSDLNGPIDNNNMPETKKVSSFPSFVDVPGPCEPEDLIDGIIFAANYLGSTQLLSERNPSKNIRMMQAQEAVSRVKRMQKAAKIKKKASSEGDPQGLAEVDLFISTQRIKVLNADTQETMMDHALRTISYIADIGNIVVLMARRRMPRSASQDCIETTPGAQEGKKQYKMICHVFESEDAQLIAQSIGQAFSVAYQEFLRANGINPEDLSQKEYSDIINTQEMYNDDLIHFSNSENCKELQIAKHKGEILGVVIVESGWGSILPTVILANMMNGGPAARSGKLSIGDQIMSINSTSLVGLPLATCQGIIKGLKNQTQVKLNIVSCPPVTTVLIKRPDLKYQLGFSVQNGIICSLMRGGIAERGGVRVGHRIIEINGQSVVATAHEKIVQALSNSVGEIHMKTMPAAMFRLLTGQETPLYI</sequence>
<dbReference type="SUPFAM" id="SSF50729">
    <property type="entry name" value="PH domain-like"/>
    <property type="match status" value="1"/>
</dbReference>
<dbReference type="CDD" id="cd01208">
    <property type="entry name" value="PTB_X11"/>
    <property type="match status" value="1"/>
</dbReference>
<dbReference type="InterPro" id="IPR011993">
    <property type="entry name" value="PH-like_dom_sf"/>
</dbReference>
<evidence type="ECO:0000256" key="3">
    <source>
        <dbReference type="ARBA" id="ARBA00022737"/>
    </source>
</evidence>
<feature type="domain" description="PDZ" evidence="6">
    <location>
        <begin position="668"/>
        <end position="744"/>
    </location>
</feature>
<evidence type="ECO:0000256" key="1">
    <source>
        <dbReference type="ARBA" id="ARBA00022448"/>
    </source>
</evidence>
<dbReference type="FunFam" id="2.30.29.30:FF:000044">
    <property type="entry name" value="amyloid beta A4 precursor protein-binding family A member 1"/>
    <property type="match status" value="1"/>
</dbReference>
<dbReference type="Gene3D" id="2.30.29.30">
    <property type="entry name" value="Pleckstrin-homology domain (PH domain)/Phosphotyrosine-binding domain (PTB)"/>
    <property type="match status" value="1"/>
</dbReference>
<dbReference type="Proteomes" id="UP001142489">
    <property type="component" value="Unassembled WGS sequence"/>
</dbReference>
<dbReference type="GO" id="GO:0005886">
    <property type="term" value="C:plasma membrane"/>
    <property type="evidence" value="ECO:0007669"/>
    <property type="project" value="TreeGrafter"/>
</dbReference>
<evidence type="ECO:0000313" key="7">
    <source>
        <dbReference type="EMBL" id="KAJ7311268.1"/>
    </source>
</evidence>
<keyword evidence="2" id="KW-0597">Phosphoprotein</keyword>
<feature type="region of interest" description="Disordered" evidence="4">
    <location>
        <begin position="1"/>
        <end position="99"/>
    </location>
</feature>
<feature type="domain" description="PID" evidence="5">
    <location>
        <begin position="377"/>
        <end position="564"/>
    </location>
</feature>
<feature type="compositionally biased region" description="Basic and acidic residues" evidence="4">
    <location>
        <begin position="277"/>
        <end position="286"/>
    </location>
</feature>
<dbReference type="InterPro" id="IPR036034">
    <property type="entry name" value="PDZ_sf"/>
</dbReference>
<dbReference type="PROSITE" id="PS01179">
    <property type="entry name" value="PID"/>
    <property type="match status" value="1"/>
</dbReference>
<dbReference type="InterPro" id="IPR006020">
    <property type="entry name" value="PTB/PI_dom"/>
</dbReference>
<name>A0A9Q1AUI4_9SAUR</name>
<dbReference type="Gene3D" id="2.30.42.10">
    <property type="match status" value="2"/>
</dbReference>
<dbReference type="SUPFAM" id="SSF50156">
    <property type="entry name" value="PDZ domain-like"/>
    <property type="match status" value="2"/>
</dbReference>
<dbReference type="SMART" id="SM00462">
    <property type="entry name" value="PTB"/>
    <property type="match status" value="1"/>
</dbReference>
<dbReference type="InterPro" id="IPR051230">
    <property type="entry name" value="APP-Binding"/>
</dbReference>
<dbReference type="InterPro" id="IPR001478">
    <property type="entry name" value="PDZ"/>
</dbReference>
<dbReference type="GO" id="GO:0007268">
    <property type="term" value="P:chemical synaptic transmission"/>
    <property type="evidence" value="ECO:0007669"/>
    <property type="project" value="TreeGrafter"/>
</dbReference>
<feature type="compositionally biased region" description="Basic and acidic residues" evidence="4">
    <location>
        <begin position="37"/>
        <end position="49"/>
    </location>
</feature>
<dbReference type="PANTHER" id="PTHR12345:SF12">
    <property type="entry name" value="AMYLOID-BETA A4 PRECURSOR PROTEIN-BINDING FAMILY A MEMBER 2"/>
    <property type="match status" value="1"/>
</dbReference>
<evidence type="ECO:0000256" key="2">
    <source>
        <dbReference type="ARBA" id="ARBA00022553"/>
    </source>
</evidence>
<dbReference type="PANTHER" id="PTHR12345">
    <property type="entry name" value="SYNTENIN RELATED"/>
    <property type="match status" value="1"/>
</dbReference>
<feature type="region of interest" description="Disordered" evidence="4">
    <location>
        <begin position="201"/>
        <end position="229"/>
    </location>
</feature>
<dbReference type="GO" id="GO:0005737">
    <property type="term" value="C:cytoplasm"/>
    <property type="evidence" value="ECO:0007669"/>
    <property type="project" value="TreeGrafter"/>
</dbReference>
<dbReference type="Pfam" id="PF00640">
    <property type="entry name" value="PID"/>
    <property type="match status" value="1"/>
</dbReference>
<dbReference type="EMBL" id="JAPFRF010000014">
    <property type="protein sequence ID" value="KAJ7311268.1"/>
    <property type="molecule type" value="Genomic_DNA"/>
</dbReference>
<dbReference type="OrthoDB" id="5987010at2759"/>
<feature type="region of interest" description="Disordered" evidence="4">
    <location>
        <begin position="247"/>
        <end position="322"/>
    </location>
</feature>
<feature type="compositionally biased region" description="Low complexity" evidence="4">
    <location>
        <begin position="67"/>
        <end position="77"/>
    </location>
</feature>
<evidence type="ECO:0000313" key="8">
    <source>
        <dbReference type="Proteomes" id="UP001142489"/>
    </source>
</evidence>
<dbReference type="CDD" id="cd06720">
    <property type="entry name" value="PDZ1_APBA1_3-like"/>
    <property type="match status" value="1"/>
</dbReference>
<proteinExistence type="predicted"/>
<evidence type="ECO:0008006" key="9">
    <source>
        <dbReference type="Google" id="ProtNLM"/>
    </source>
</evidence>
<dbReference type="Pfam" id="PF00595">
    <property type="entry name" value="PDZ"/>
    <property type="match status" value="2"/>
</dbReference>
<evidence type="ECO:0000256" key="4">
    <source>
        <dbReference type="SAM" id="MobiDB-lite"/>
    </source>
</evidence>
<keyword evidence="8" id="KW-1185">Reference proteome</keyword>
<feature type="compositionally biased region" description="Acidic residues" evidence="4">
    <location>
        <begin position="83"/>
        <end position="99"/>
    </location>
</feature>
<dbReference type="FunFam" id="2.30.42.10:FF:000017">
    <property type="entry name" value="Amyloid beta A4 protein-binding family A member 1"/>
    <property type="match status" value="1"/>
</dbReference>
<organism evidence="7 8">
    <name type="scientific">Phrynocephalus forsythii</name>
    <dbReference type="NCBI Taxonomy" id="171643"/>
    <lineage>
        <taxon>Eukaryota</taxon>
        <taxon>Metazoa</taxon>
        <taxon>Chordata</taxon>
        <taxon>Craniata</taxon>
        <taxon>Vertebrata</taxon>
        <taxon>Euteleostomi</taxon>
        <taxon>Lepidosauria</taxon>
        <taxon>Squamata</taxon>
        <taxon>Bifurcata</taxon>
        <taxon>Unidentata</taxon>
        <taxon>Episquamata</taxon>
        <taxon>Toxicofera</taxon>
        <taxon>Iguania</taxon>
        <taxon>Acrodonta</taxon>
        <taxon>Agamidae</taxon>
        <taxon>Agaminae</taxon>
        <taxon>Phrynocephalus</taxon>
    </lineage>
</organism>
<dbReference type="GO" id="GO:0001540">
    <property type="term" value="F:amyloid-beta binding"/>
    <property type="evidence" value="ECO:0007669"/>
    <property type="project" value="TreeGrafter"/>
</dbReference>
<dbReference type="CDD" id="cd06793">
    <property type="entry name" value="PDZ2_APBA1_3-like"/>
    <property type="match status" value="1"/>
</dbReference>
<dbReference type="GO" id="GO:0043197">
    <property type="term" value="C:dendritic spine"/>
    <property type="evidence" value="ECO:0007669"/>
    <property type="project" value="TreeGrafter"/>
</dbReference>
<feature type="domain" description="PDZ" evidence="6">
    <location>
        <begin position="577"/>
        <end position="662"/>
    </location>
</feature>
<dbReference type="SMART" id="SM00228">
    <property type="entry name" value="PDZ"/>
    <property type="match status" value="2"/>
</dbReference>
<dbReference type="PROSITE" id="PS50106">
    <property type="entry name" value="PDZ"/>
    <property type="match status" value="2"/>
</dbReference>
<evidence type="ECO:0000259" key="5">
    <source>
        <dbReference type="PROSITE" id="PS01179"/>
    </source>
</evidence>
<gene>
    <name evidence="7" type="ORF">JRQ81_006882</name>
</gene>
<dbReference type="FunFam" id="2.30.42.10:FF:000007">
    <property type="entry name" value="Amyloid beta A4 protein-binding family A member"/>
    <property type="match status" value="1"/>
</dbReference>
<comment type="caution">
    <text evidence="7">The sequence shown here is derived from an EMBL/GenBank/DDBJ whole genome shotgun (WGS) entry which is preliminary data.</text>
</comment>
<protein>
    <recommendedName>
        <fullName evidence="9">Amyloid beta A4 protein-binding family A member 2</fullName>
    </recommendedName>
</protein>
<keyword evidence="1" id="KW-0813">Transport</keyword>
<keyword evidence="3" id="KW-0677">Repeat</keyword>